<dbReference type="Proteomes" id="UP000095552">
    <property type="component" value="Unassembled WGS sequence"/>
</dbReference>
<dbReference type="InterPro" id="IPR013780">
    <property type="entry name" value="Glyco_hydro_b"/>
</dbReference>
<accession>A0A1E5T6D0</accession>
<gene>
    <name evidence="2" type="ORF">BFP71_04425</name>
</gene>
<dbReference type="InterPro" id="IPR044077">
    <property type="entry name" value="Amylosucrase"/>
</dbReference>
<evidence type="ECO:0000313" key="2">
    <source>
        <dbReference type="EMBL" id="OEK06906.1"/>
    </source>
</evidence>
<dbReference type="SMART" id="SM00642">
    <property type="entry name" value="Aamy"/>
    <property type="match status" value="1"/>
</dbReference>
<dbReference type="InterPro" id="IPR017853">
    <property type="entry name" value="GH"/>
</dbReference>
<dbReference type="GO" id="GO:0005975">
    <property type="term" value="P:carbohydrate metabolic process"/>
    <property type="evidence" value="ECO:0007669"/>
    <property type="project" value="InterPro"/>
</dbReference>
<organism evidence="2 3">
    <name type="scientific">Roseivirga misakiensis</name>
    <dbReference type="NCBI Taxonomy" id="1563681"/>
    <lineage>
        <taxon>Bacteria</taxon>
        <taxon>Pseudomonadati</taxon>
        <taxon>Bacteroidota</taxon>
        <taxon>Cytophagia</taxon>
        <taxon>Cytophagales</taxon>
        <taxon>Roseivirgaceae</taxon>
        <taxon>Roseivirga</taxon>
    </lineage>
</organism>
<dbReference type="EMBL" id="MDGQ01000003">
    <property type="protein sequence ID" value="OEK06906.1"/>
    <property type="molecule type" value="Genomic_DNA"/>
</dbReference>
<proteinExistence type="predicted"/>
<dbReference type="SUPFAM" id="SSF51445">
    <property type="entry name" value="(Trans)glycosidases"/>
    <property type="match status" value="1"/>
</dbReference>
<dbReference type="RefSeq" id="WP_069834218.1">
    <property type="nucleotide sequence ID" value="NZ_MDGQ01000003.1"/>
</dbReference>
<dbReference type="Gene3D" id="3.20.20.80">
    <property type="entry name" value="Glycosidases"/>
    <property type="match status" value="1"/>
</dbReference>
<dbReference type="InterPro" id="IPR032091">
    <property type="entry name" value="Malt_amylase-like_C"/>
</dbReference>
<dbReference type="STRING" id="1563681.BFP71_04425"/>
<dbReference type="AlphaFoldDB" id="A0A1E5T6D0"/>
<feature type="domain" description="Glycosyl hydrolase family 13 catalytic" evidence="1">
    <location>
        <begin position="99"/>
        <end position="539"/>
    </location>
</feature>
<protein>
    <submittedName>
        <fullName evidence="2">Alpha-amylase</fullName>
    </submittedName>
</protein>
<sequence length="648" mass="74545">MYHPTAHLLLKKLLPELKKAAGDQSIADFERRYVALFSDIYDRFHQLYGQHPDAVEAFEKLSQVLLNGFLKRPSYLKKSDLERETNPAWFRSQEINGMMLYVDRFNKDLKGLSEKVGYFEELGINFLHLMPVLESPKVKNDGGYAVSNYRKIDRRFGTNADFKKTAKTLRDRGTILMLDLVVNHTSDEHEWAVKAKSGDQKYQDFYYAFEDRSIPYMYERSMPEVFPESAPGNFTFNEEMQKWVMTVFNTYQWDLNYTNPHVLVEMLDVILHLANMGVDVFRMDAVAFVWKQIGTACQNLPQAHLIHQLFKLCTQIAAPGVAFLAEAIVAPTEIVKYFGQSKVWSNEHDIAYNATLMALLWNSLATRSTRVMKASLRDVPAKPNGTTWINYARCHDDIGMGFEDRHIQEAGFDAGAHRQFLTKFLTGDFHGSFAKGLPFMYNPKTGDARISGAMASLAGLEQALEEDNKLGIRRAIDRINLMHSIILSYGGIPVIYAGDEIATLNDYSFLKDDAKSDDNRWMHRPEMDWKKSKKRNTKKSVEFEVFQSLKKMIAVRKTVAEFADHNNTHLIEVSNDHVFAFERKFESKSTFVVANFKDSDQEIYPHLVFPQTGVNPFKMVDRITGKSVKAVEGKIMLKPYQYYWLTNK</sequence>
<dbReference type="Gene3D" id="3.90.400.10">
    <property type="entry name" value="Oligo-1,6-glucosidase, Domain 2"/>
    <property type="match status" value="1"/>
</dbReference>
<comment type="caution">
    <text evidence="2">The sequence shown here is derived from an EMBL/GenBank/DDBJ whole genome shotgun (WGS) entry which is preliminary data.</text>
</comment>
<reference evidence="2 3" key="1">
    <citation type="submission" date="2016-08" db="EMBL/GenBank/DDBJ databases">
        <title>Draft genome of Fabibacter sp. strain SK-8.</title>
        <authorList>
            <person name="Wong S.-K."/>
            <person name="Hamasaki K."/>
            <person name="Yoshizawa S."/>
        </authorList>
    </citation>
    <scope>NUCLEOTIDE SEQUENCE [LARGE SCALE GENOMIC DNA]</scope>
    <source>
        <strain evidence="2 3">SK-8</strain>
    </source>
</reference>
<evidence type="ECO:0000313" key="3">
    <source>
        <dbReference type="Proteomes" id="UP000095552"/>
    </source>
</evidence>
<evidence type="ECO:0000259" key="1">
    <source>
        <dbReference type="SMART" id="SM00642"/>
    </source>
</evidence>
<dbReference type="InterPro" id="IPR006047">
    <property type="entry name" value="GH13_cat_dom"/>
</dbReference>
<dbReference type="Gene3D" id="2.60.40.1180">
    <property type="entry name" value="Golgi alpha-mannosidase II"/>
    <property type="match status" value="1"/>
</dbReference>
<dbReference type="InterPro" id="IPR045857">
    <property type="entry name" value="O16G_dom_2"/>
</dbReference>
<dbReference type="Pfam" id="PF00128">
    <property type="entry name" value="Alpha-amylase"/>
    <property type="match status" value="1"/>
</dbReference>
<name>A0A1E5T6D0_9BACT</name>
<dbReference type="CDD" id="cd11324">
    <property type="entry name" value="AmyAc_Amylosucrase"/>
    <property type="match status" value="1"/>
</dbReference>
<dbReference type="SUPFAM" id="SSF51011">
    <property type="entry name" value="Glycosyl hydrolase domain"/>
    <property type="match status" value="1"/>
</dbReference>
<dbReference type="Gene3D" id="1.10.1740.10">
    <property type="match status" value="1"/>
</dbReference>
<dbReference type="GO" id="GO:0047669">
    <property type="term" value="F:amylosucrase activity"/>
    <property type="evidence" value="ECO:0007669"/>
    <property type="project" value="InterPro"/>
</dbReference>
<dbReference type="PANTHER" id="PTHR10357:SF213">
    <property type="entry name" value="ALPHA AMYLASE CATALYTIC REGION"/>
    <property type="match status" value="1"/>
</dbReference>
<dbReference type="Pfam" id="PF16657">
    <property type="entry name" value="Malt_amylase_C"/>
    <property type="match status" value="1"/>
</dbReference>
<dbReference type="PANTHER" id="PTHR10357">
    <property type="entry name" value="ALPHA-AMYLASE FAMILY MEMBER"/>
    <property type="match status" value="1"/>
</dbReference>
<dbReference type="OrthoDB" id="9806009at2"/>
<keyword evidence="3" id="KW-1185">Reference proteome</keyword>